<dbReference type="ExpressionAtlas" id="A0A384LG79">
    <property type="expression patterns" value="baseline and differential"/>
</dbReference>
<dbReference type="PRINTS" id="PR00463">
    <property type="entry name" value="EP450I"/>
</dbReference>
<dbReference type="EMBL" id="LUHQ01000003">
    <property type="protein sequence ID" value="OAP01658.1"/>
    <property type="molecule type" value="Genomic_DNA"/>
</dbReference>
<evidence type="ECO:0000256" key="2">
    <source>
        <dbReference type="ARBA" id="ARBA00004167"/>
    </source>
</evidence>
<dbReference type="SUPFAM" id="SSF48264">
    <property type="entry name" value="Cytochrome P450"/>
    <property type="match status" value="1"/>
</dbReference>
<evidence type="ECO:0000256" key="3">
    <source>
        <dbReference type="ARBA" id="ARBA00010617"/>
    </source>
</evidence>
<evidence type="ECO:0000256" key="5">
    <source>
        <dbReference type="ARBA" id="ARBA00022692"/>
    </source>
</evidence>
<reference evidence="16" key="2">
    <citation type="submission" date="2016-03" db="EMBL/GenBank/DDBJ databases">
        <title>Full-length assembly of Arabidopsis thaliana Ler reveals the complement of translocations and inversions.</title>
        <authorList>
            <person name="Zapata L."/>
            <person name="Schneeberger K."/>
            <person name="Ossowski S."/>
        </authorList>
    </citation>
    <scope>NUCLEOTIDE SEQUENCE [LARGE SCALE GENOMIC DNA]</scope>
    <source>
        <tissue evidence="16">Leaf</tissue>
    </source>
</reference>
<keyword evidence="9 12" id="KW-0408">Iron</keyword>
<dbReference type="InterPro" id="IPR051103">
    <property type="entry name" value="Plant_metabolite_P450s"/>
</dbReference>
<dbReference type="PRINTS" id="PR00385">
    <property type="entry name" value="P450"/>
</dbReference>
<evidence type="ECO:0000256" key="7">
    <source>
        <dbReference type="ARBA" id="ARBA00022989"/>
    </source>
</evidence>
<dbReference type="InterPro" id="IPR002401">
    <property type="entry name" value="Cyt_P450_E_grp-I"/>
</dbReference>
<keyword evidence="4 12" id="KW-0349">Heme</keyword>
<evidence type="ECO:0000256" key="14">
    <source>
        <dbReference type="SAM" id="Phobius"/>
    </source>
</evidence>
<keyword evidence="8 13" id="KW-0560">Oxidoreductase</keyword>
<evidence type="ECO:0000313" key="17">
    <source>
        <dbReference type="EMBL" id="VYS57991.1"/>
    </source>
</evidence>
<evidence type="ECO:0000313" key="16">
    <source>
        <dbReference type="EMBL" id="OAP01658.1"/>
    </source>
</evidence>
<dbReference type="GO" id="GO:0005506">
    <property type="term" value="F:iron ion binding"/>
    <property type="evidence" value="ECO:0007669"/>
    <property type="project" value="InterPro"/>
</dbReference>
<name>A0A384LG79_ARATH</name>
<keyword evidence="5 14" id="KW-0812">Transmembrane</keyword>
<evidence type="ECO:0000256" key="12">
    <source>
        <dbReference type="PIRSR" id="PIRSR602401-1"/>
    </source>
</evidence>
<feature type="binding site" description="axial binding residue" evidence="12">
    <location>
        <position position="450"/>
    </location>
    <ligand>
        <name>heme</name>
        <dbReference type="ChEBI" id="CHEBI:30413"/>
    </ligand>
    <ligandPart>
        <name>Fe</name>
        <dbReference type="ChEBI" id="CHEBI:18248"/>
    </ligandPart>
</feature>
<keyword evidence="7 14" id="KW-1133">Transmembrane helix</keyword>
<dbReference type="Proteomes" id="UP000426265">
    <property type="component" value="Unassembled WGS sequence"/>
</dbReference>
<dbReference type="Gramene" id="AT3G20140.1">
    <property type="protein sequence ID" value="AT3G20140.1"/>
    <property type="gene ID" value="AT3G20140"/>
</dbReference>
<feature type="transmembrane region" description="Helical" evidence="14">
    <location>
        <begin position="79"/>
        <end position="100"/>
    </location>
</feature>
<feature type="transmembrane region" description="Helical" evidence="14">
    <location>
        <begin position="12"/>
        <end position="30"/>
    </location>
</feature>
<dbReference type="CDD" id="cd20655">
    <property type="entry name" value="CYP93"/>
    <property type="match status" value="1"/>
</dbReference>
<evidence type="ECO:0000256" key="4">
    <source>
        <dbReference type="ARBA" id="ARBA00022617"/>
    </source>
</evidence>
<dbReference type="FunFam" id="1.10.630.10:FF:000019">
    <property type="entry name" value="Cytochrome P450 family protein"/>
    <property type="match status" value="1"/>
</dbReference>
<dbReference type="Araport" id="AT3G20140"/>
<reference evidence="18" key="1">
    <citation type="journal article" date="2016" name="Proc. Natl. Acad. Sci. U.S.A.">
        <title>Chromosome-level assembly of Arabidopsis thaliana Ler reveals the extent of translocation and inversion polymorphisms.</title>
        <authorList>
            <person name="Zapata L."/>
            <person name="Ding J."/>
            <person name="Willing E.M."/>
            <person name="Hartwig B."/>
            <person name="Bezdan D."/>
            <person name="Jiao W.B."/>
            <person name="Patel V."/>
            <person name="Velikkakam James G."/>
            <person name="Koornneef M."/>
            <person name="Ossowski S."/>
            <person name="Schneeberger K."/>
        </authorList>
    </citation>
    <scope>NUCLEOTIDE SEQUENCE [LARGE SCALE GENOMIC DNA]</scope>
    <source>
        <strain evidence="18">cv. Landsberg erecta</strain>
    </source>
</reference>
<keyword evidence="11 14" id="KW-0472">Membrane</keyword>
<dbReference type="EMBL" id="CACRSJ010000106">
    <property type="protein sequence ID" value="VYS57991.1"/>
    <property type="molecule type" value="Genomic_DNA"/>
</dbReference>
<dbReference type="AlphaFoldDB" id="A0A384LG79"/>
<organism evidence="16 18">
    <name type="scientific">Arabidopsis thaliana</name>
    <name type="common">Mouse-ear cress</name>
    <dbReference type="NCBI Taxonomy" id="3702"/>
    <lineage>
        <taxon>Eukaryota</taxon>
        <taxon>Viridiplantae</taxon>
        <taxon>Streptophyta</taxon>
        <taxon>Embryophyta</taxon>
        <taxon>Tracheophyta</taxon>
        <taxon>Spermatophyta</taxon>
        <taxon>Magnoliopsida</taxon>
        <taxon>eudicotyledons</taxon>
        <taxon>Gunneridae</taxon>
        <taxon>Pentapetalae</taxon>
        <taxon>rosids</taxon>
        <taxon>malvids</taxon>
        <taxon>Brassicales</taxon>
        <taxon>Brassicaceae</taxon>
        <taxon>Camelineae</taxon>
        <taxon>Arabidopsis</taxon>
    </lineage>
</organism>
<dbReference type="Proteomes" id="UP000078284">
    <property type="component" value="Chromosome 3"/>
</dbReference>
<dbReference type="SMR" id="A0A384LG79"/>
<dbReference type="InterPro" id="IPR001128">
    <property type="entry name" value="Cyt_P450"/>
</dbReference>
<reference evidence="17 19" key="3">
    <citation type="submission" date="2019-11" db="EMBL/GenBank/DDBJ databases">
        <authorList>
            <person name="Jiao W.-B."/>
            <person name="Schneeberger K."/>
        </authorList>
    </citation>
    <scope>NUCLEOTIDE SEQUENCE [LARGE SCALE GENOMIC DNA]</scope>
    <source>
        <strain evidence="19">cv. An-1</strain>
    </source>
</reference>
<dbReference type="InterPro" id="IPR036396">
    <property type="entry name" value="Cyt_P450_sf"/>
</dbReference>
<evidence type="ECO:0000256" key="8">
    <source>
        <dbReference type="ARBA" id="ARBA00023002"/>
    </source>
</evidence>
<sequence length="510" mass="57525">MAAMLTVEFQNCLIFILLCILLLLCYPLFFKKPKVSQDGFGLPPSPLSLPIIGHLHLLFSNLTHKSLQKLSSKYGPLLYLRIFNVPIIFVSSASVAYEIFRGHDVNISFRGNPPIEESLLVGSFGFFTAPYGDYWKFMKKVMVTKLLGPQALQRSRGIRADALERFYMNLLDKAMKKESVEIGKETMKLIYDSICKMIMGRNFSEENGEAERVRGLVTESTALTKKIFMANVLHKPLKKLGISLFKKEIMDVSNSFDELLERFLVEHEEKLNEDQDMDMMGVLLAACRDKNAECKITRNHIKSLFVDLVVAGTDTSRHATQWTMAEIINKPKVLEKVREEIYSVVGRTRLVQETDLPSLPYLQATVKEGLRLHPPGPLFARTAREGFSVGGFYVPENTPLVVNAYAMMRDPGSWEDPNEFKPERFLGSGKEDEREHGLKYIPFGSGRRGCPGINLAYILVGTAIGVMVQCFDWKIKGNKVNMEEARGSLVLTMAHPLKCIPVARTQIPSC</sequence>
<evidence type="ECO:0000256" key="1">
    <source>
        <dbReference type="ARBA" id="ARBA00001971"/>
    </source>
</evidence>
<evidence type="ECO:0000256" key="10">
    <source>
        <dbReference type="ARBA" id="ARBA00023033"/>
    </source>
</evidence>
<accession>A0A384LG79</accession>
<dbReference type="PANTHER" id="PTHR24298:SF475">
    <property type="entry name" value="CYTOCHROME P450 705A5-RELATED"/>
    <property type="match status" value="1"/>
</dbReference>
<dbReference type="GO" id="GO:0020037">
    <property type="term" value="F:heme binding"/>
    <property type="evidence" value="ECO:0007669"/>
    <property type="project" value="InterPro"/>
</dbReference>
<comment type="subcellular location">
    <subcellularLocation>
        <location evidence="2">Membrane</location>
        <topology evidence="2">Single-pass membrane protein</topology>
    </subcellularLocation>
</comment>
<dbReference type="KEGG" id="ath:AT3G20140"/>
<dbReference type="PROSITE" id="PS00086">
    <property type="entry name" value="CYTOCHROME_P450"/>
    <property type="match status" value="1"/>
</dbReference>
<evidence type="ECO:0000256" key="6">
    <source>
        <dbReference type="ARBA" id="ARBA00022723"/>
    </source>
</evidence>
<dbReference type="GO" id="GO:0004497">
    <property type="term" value="F:monooxygenase activity"/>
    <property type="evidence" value="ECO:0007669"/>
    <property type="project" value="UniProtKB-KW"/>
</dbReference>
<gene>
    <name evidence="15" type="ordered locus">At3g20140</name>
    <name evidence="16" type="ordered locus">AXX17_At3g21480</name>
    <name evidence="17" type="ORF">AN1_LOCUS13438</name>
</gene>
<dbReference type="Pfam" id="PF00067">
    <property type="entry name" value="p450"/>
    <property type="match status" value="1"/>
</dbReference>
<keyword evidence="10 13" id="KW-0503">Monooxygenase</keyword>
<dbReference type="Gene3D" id="1.10.630.10">
    <property type="entry name" value="Cytochrome P450"/>
    <property type="match status" value="1"/>
</dbReference>
<protein>
    <submittedName>
        <fullName evidence="16">CYP705A23</fullName>
    </submittedName>
</protein>
<dbReference type="GO" id="GO:0016020">
    <property type="term" value="C:membrane"/>
    <property type="evidence" value="ECO:0007669"/>
    <property type="project" value="UniProtKB-SubCell"/>
</dbReference>
<evidence type="ECO:0000256" key="11">
    <source>
        <dbReference type="ARBA" id="ARBA00023136"/>
    </source>
</evidence>
<evidence type="ECO:0000313" key="15">
    <source>
        <dbReference type="Araport" id="AT3G20140"/>
    </source>
</evidence>
<dbReference type="GO" id="GO:0016705">
    <property type="term" value="F:oxidoreductase activity, acting on paired donors, with incorporation or reduction of molecular oxygen"/>
    <property type="evidence" value="ECO:0007669"/>
    <property type="project" value="InterPro"/>
</dbReference>
<evidence type="ECO:0000256" key="13">
    <source>
        <dbReference type="RuleBase" id="RU000461"/>
    </source>
</evidence>
<evidence type="ECO:0000313" key="19">
    <source>
        <dbReference type="Proteomes" id="UP000426265"/>
    </source>
</evidence>
<dbReference type="InterPro" id="IPR017972">
    <property type="entry name" value="Cyt_P450_CS"/>
</dbReference>
<evidence type="ECO:0000256" key="9">
    <source>
        <dbReference type="ARBA" id="ARBA00023004"/>
    </source>
</evidence>
<proteinExistence type="inferred from homology"/>
<comment type="similarity">
    <text evidence="3 13">Belongs to the cytochrome P450 family.</text>
</comment>
<feature type="transmembrane region" description="Helical" evidence="14">
    <location>
        <begin position="42"/>
        <end position="59"/>
    </location>
</feature>
<comment type="cofactor">
    <cofactor evidence="1 12">
        <name>heme</name>
        <dbReference type="ChEBI" id="CHEBI:30413"/>
    </cofactor>
</comment>
<evidence type="ECO:0000313" key="18">
    <source>
        <dbReference type="Proteomes" id="UP000078284"/>
    </source>
</evidence>
<keyword evidence="6 12" id="KW-0479">Metal-binding</keyword>
<dbReference type="OMA" id="VIMEIVY"/>
<dbReference type="PANTHER" id="PTHR24298">
    <property type="entry name" value="FLAVONOID 3'-MONOOXYGENASE-RELATED"/>
    <property type="match status" value="1"/>
</dbReference>